<dbReference type="EMBL" id="NAEP01000036">
    <property type="protein sequence ID" value="PDQ35272.1"/>
    <property type="molecule type" value="Genomic_DNA"/>
</dbReference>
<comment type="caution">
    <text evidence="1">The sequence shown here is derived from an EMBL/GenBank/DDBJ whole genome shotgun (WGS) entry which is preliminary data.</text>
</comment>
<accession>A0A2A6FQX2</accession>
<gene>
    <name evidence="1" type="ORF">B5766_06600</name>
</gene>
<name>A0A2A6FQX2_9MICO</name>
<evidence type="ECO:0008006" key="3">
    <source>
        <dbReference type="Google" id="ProtNLM"/>
    </source>
</evidence>
<dbReference type="Proteomes" id="UP000219994">
    <property type="component" value="Unassembled WGS sequence"/>
</dbReference>
<sequence length="391" mass="41496">MVTVVGYAYPWDVCGAPEFLSDLHRLGVTRVALAAYYHGVRAATPRHPLHRFVTATRSALYTRTDPGVWHMSPLVPPPPGPWSHAGAFEEAAGLLTAAGFTVSAWLAPTHADGLPESHPLRVQTAFGDRLDYALCPTAPEVQDYAARLAHQSMLSGASGLVLECVGSLGFDHASLHDKVGGADWSTSIRALLSICFCAACCEQYHTEGIAPTELSQLLRIAVDTPTGAAEEVVPADVMSLVWKVRNRSAVMLGTAAVAAASRAPDFTAALHASTELSTTGAGTSAIIPGVDTYIAPCWNDHPELPHTAAAVTQREAIAQVHRLRQRIPKEARVASYVTVVGQHAPTTGGLVRDWGAILEAGADELHLYHAGLASTERLANTAHALAQLRTR</sequence>
<evidence type="ECO:0000313" key="1">
    <source>
        <dbReference type="EMBL" id="PDQ35272.1"/>
    </source>
</evidence>
<proteinExistence type="predicted"/>
<evidence type="ECO:0000313" key="2">
    <source>
        <dbReference type="Proteomes" id="UP000219994"/>
    </source>
</evidence>
<reference evidence="2" key="1">
    <citation type="submission" date="2017-03" db="EMBL/GenBank/DDBJ databases">
        <authorList>
            <person name="Lund M.B."/>
        </authorList>
    </citation>
    <scope>NUCLEOTIDE SEQUENCE [LARGE SCALE GENOMIC DNA]</scope>
</reference>
<protein>
    <recommendedName>
        <fullName evidence="3">Alanine-rich protein</fullName>
    </recommendedName>
</protein>
<organism evidence="1 2">
    <name type="scientific">Candidatus Lumbricidiphila eiseniae</name>
    <dbReference type="NCBI Taxonomy" id="1969409"/>
    <lineage>
        <taxon>Bacteria</taxon>
        <taxon>Bacillati</taxon>
        <taxon>Actinomycetota</taxon>
        <taxon>Actinomycetes</taxon>
        <taxon>Micrococcales</taxon>
        <taxon>Microbacteriaceae</taxon>
        <taxon>Candidatus Lumbricidiphila</taxon>
    </lineage>
</organism>
<dbReference type="AlphaFoldDB" id="A0A2A6FQX2"/>